<dbReference type="Proteomes" id="UP001059252">
    <property type="component" value="Chromosome"/>
</dbReference>
<dbReference type="InterPro" id="IPR003445">
    <property type="entry name" value="Cat_transpt"/>
</dbReference>
<feature type="transmembrane region" description="Helical" evidence="8">
    <location>
        <begin position="492"/>
        <end position="512"/>
    </location>
</feature>
<protein>
    <submittedName>
        <fullName evidence="9">Cation transporter</fullName>
    </submittedName>
</protein>
<dbReference type="EMBL" id="CP102734">
    <property type="protein sequence ID" value="UVD81583.1"/>
    <property type="molecule type" value="Genomic_DNA"/>
</dbReference>
<evidence type="ECO:0000256" key="8">
    <source>
        <dbReference type="SAM" id="Phobius"/>
    </source>
</evidence>
<comment type="subcellular location">
    <subcellularLocation>
        <location evidence="1">Cell membrane</location>
        <topology evidence="1">Multi-pass membrane protein</topology>
    </subcellularLocation>
</comment>
<gene>
    <name evidence="9" type="ORF">NV226_02550</name>
</gene>
<keyword evidence="5 8" id="KW-1133">Transmembrane helix</keyword>
<keyword evidence="4 8" id="KW-0812">Transmembrane</keyword>
<keyword evidence="7 8" id="KW-0472">Membrane</keyword>
<feature type="transmembrane region" description="Helical" evidence="8">
    <location>
        <begin position="102"/>
        <end position="126"/>
    </location>
</feature>
<keyword evidence="2" id="KW-0813">Transport</keyword>
<reference evidence="9" key="1">
    <citation type="submission" date="2022-08" db="EMBL/GenBank/DDBJ databases">
        <title>Complete genome of Mycoplasma iguanae type strain 2327.</title>
        <authorList>
            <person name="Spergser J."/>
        </authorList>
    </citation>
    <scope>NUCLEOTIDE SEQUENCE</scope>
    <source>
        <strain evidence="9">2327</strain>
    </source>
</reference>
<feature type="transmembrane region" description="Helical" evidence="8">
    <location>
        <begin position="236"/>
        <end position="255"/>
    </location>
</feature>
<evidence type="ECO:0000256" key="6">
    <source>
        <dbReference type="ARBA" id="ARBA00023065"/>
    </source>
</evidence>
<dbReference type="RefSeq" id="WP_258210757.1">
    <property type="nucleotide sequence ID" value="NZ_CP102734.1"/>
</dbReference>
<evidence type="ECO:0000256" key="4">
    <source>
        <dbReference type="ARBA" id="ARBA00022692"/>
    </source>
</evidence>
<evidence type="ECO:0000313" key="9">
    <source>
        <dbReference type="EMBL" id="UVD81583.1"/>
    </source>
</evidence>
<feature type="transmembrane region" description="Helical" evidence="8">
    <location>
        <begin position="409"/>
        <end position="431"/>
    </location>
</feature>
<evidence type="ECO:0000256" key="3">
    <source>
        <dbReference type="ARBA" id="ARBA00022475"/>
    </source>
</evidence>
<keyword evidence="10" id="KW-1185">Reference proteome</keyword>
<feature type="transmembrane region" description="Helical" evidence="8">
    <location>
        <begin position="357"/>
        <end position="389"/>
    </location>
</feature>
<feature type="transmembrane region" description="Helical" evidence="8">
    <location>
        <begin position="276"/>
        <end position="295"/>
    </location>
</feature>
<organism evidence="9 10">
    <name type="scientific">Mycoplasma iguanae</name>
    <dbReference type="NCBI Taxonomy" id="292461"/>
    <lineage>
        <taxon>Bacteria</taxon>
        <taxon>Bacillati</taxon>
        <taxon>Mycoplasmatota</taxon>
        <taxon>Mollicutes</taxon>
        <taxon>Mycoplasmataceae</taxon>
        <taxon>Mycoplasma</taxon>
    </lineage>
</organism>
<evidence type="ECO:0000256" key="1">
    <source>
        <dbReference type="ARBA" id="ARBA00004651"/>
    </source>
</evidence>
<evidence type="ECO:0000313" key="10">
    <source>
        <dbReference type="Proteomes" id="UP001059252"/>
    </source>
</evidence>
<feature type="transmembrane region" description="Helical" evidence="8">
    <location>
        <begin position="38"/>
        <end position="57"/>
    </location>
</feature>
<evidence type="ECO:0000256" key="5">
    <source>
        <dbReference type="ARBA" id="ARBA00022989"/>
    </source>
</evidence>
<keyword evidence="3" id="KW-1003">Cell membrane</keyword>
<accession>A0ABY5R817</accession>
<proteinExistence type="predicted"/>
<feature type="transmembrane region" description="Helical" evidence="8">
    <location>
        <begin position="465"/>
        <end position="486"/>
    </location>
</feature>
<keyword evidence="6" id="KW-0406">Ion transport</keyword>
<dbReference type="PANTHER" id="PTHR32024">
    <property type="entry name" value="TRK SYSTEM POTASSIUM UPTAKE PROTEIN TRKG-RELATED"/>
    <property type="match status" value="1"/>
</dbReference>
<feature type="transmembrane region" description="Helical" evidence="8">
    <location>
        <begin position="153"/>
        <end position="179"/>
    </location>
</feature>
<dbReference type="Pfam" id="PF02386">
    <property type="entry name" value="TrkH"/>
    <property type="match status" value="1"/>
</dbReference>
<name>A0ABY5R817_9MOLU</name>
<dbReference type="PANTHER" id="PTHR32024:SF1">
    <property type="entry name" value="KTR SYSTEM POTASSIUM UPTAKE PROTEIN B"/>
    <property type="match status" value="1"/>
</dbReference>
<evidence type="ECO:0000256" key="7">
    <source>
        <dbReference type="ARBA" id="ARBA00023136"/>
    </source>
</evidence>
<evidence type="ECO:0000256" key="2">
    <source>
        <dbReference type="ARBA" id="ARBA00022448"/>
    </source>
</evidence>
<sequence length="532" mass="59945">MKFYFLESFKKKISRIIKIFNKTNHSLRFNYQRKISKIKWVFIIYFIITISGSLILYSQSAQKEGVSVSYVDALFTSASAFSDTGLTIHPTAHTWTSFGQSIIAILILVGGIGFFALKVYFVNWLFGKKISIFQRNILNVERGSIKVGSTRKIIIVSINILFVFILVSTLVLTFFFYFAEGNFANEPDLISPRYNFLESLKFAVFHSITSLNNAGFDIMGANSIAPYYHSYFLQSWLAILFIFGGIGYPVIYDLYNLVYHKLFLKKEYKISLFSKISISMYFIVAIIGLSLIYAFELTSTDPNSFWNIQKGDPNYWNYDYGSKSDKVFALFFASIATRSAGFYTIDPYNLTSPSLLVMTILMVIGASPSSTGGGIRTTTLAILFLGLWAKMSSKPSVRVFKRKISNDTVINSFIILILSMLLLIFGTMIVFSSSISQFNNMDIGKLQTSIDLSNPEKRVFNMIHVLFEVASAFGTTGISLGVSPLLNISSKLTLIIIMFIGQLGISSTILIWSKHNSRSLKFDYPEEEVLIG</sequence>